<dbReference type="RefSeq" id="WP_261957593.1">
    <property type="nucleotide sequence ID" value="NZ_AP026074.1"/>
</dbReference>
<evidence type="ECO:0000256" key="7">
    <source>
        <dbReference type="ARBA" id="ARBA00022840"/>
    </source>
</evidence>
<keyword evidence="7" id="KW-0067">ATP-binding</keyword>
<dbReference type="Pfam" id="PF07730">
    <property type="entry name" value="HisKA_3"/>
    <property type="match status" value="1"/>
</dbReference>
<evidence type="ECO:0000256" key="4">
    <source>
        <dbReference type="ARBA" id="ARBA00022679"/>
    </source>
</evidence>
<geneLocation type="plasmid" evidence="13 14">
    <name>SNP1</name>
</geneLocation>
<feature type="transmembrane region" description="Helical" evidence="10">
    <location>
        <begin position="159"/>
        <end position="179"/>
    </location>
</feature>
<dbReference type="EMBL" id="AP026074">
    <property type="protein sequence ID" value="BDM73989.1"/>
    <property type="molecule type" value="Genomic_DNA"/>
</dbReference>
<keyword evidence="14" id="KW-1185">Reference proteome</keyword>
<evidence type="ECO:0000313" key="13">
    <source>
        <dbReference type="EMBL" id="BDM73989.1"/>
    </source>
</evidence>
<dbReference type="Proteomes" id="UP001059597">
    <property type="component" value="Plasmid SNP1"/>
</dbReference>
<dbReference type="GO" id="GO:0016301">
    <property type="term" value="F:kinase activity"/>
    <property type="evidence" value="ECO:0007669"/>
    <property type="project" value="UniProtKB-KW"/>
</dbReference>
<keyword evidence="5" id="KW-0547">Nucleotide-binding</keyword>
<keyword evidence="8" id="KW-0902">Two-component regulatory system</keyword>
<dbReference type="PANTHER" id="PTHR24421:SF10">
    <property type="entry name" value="NITRATE_NITRITE SENSOR PROTEIN NARQ"/>
    <property type="match status" value="1"/>
</dbReference>
<sequence>MKTGGWRGRRPQLGAPLRGLRALRRLPRTLREDLCTTRGAPLPRLPGPSWLDWLPAFGTLWVLTAGFLAAFAVDSLHGWHGMDDGYALLFGGGEAVALVVAMVRPVPAWWAVTLVMVVVARASEANVDPDVAFPWTVEGIATQSGVLLLLAFRHRLRVAVEALVITLVAGVACAGFVTRPHNFDVGRAVPVLITAVVVGAALRGRWVARAELAEQEVLTAEERARRTLLEERSRIARELHDVVAHHMSVISIQAQVAPHLVENPSDELRENLAGIRENAVEALAELRRVLGVLRSEEALAHGTRHAPQPTLDRLDELIGKVRDAGVEVTAESTGTPRPLAPGVELSAYRIVQEALSNAMRHAPGAAVRVTLGHHHEGLTLRITNSAPTGPVPRSPGSGHGLLGMRERTAMLGGELATGYAPDGGYEVTAYLPADAARPATTLPTLAPAPAKDTP</sequence>
<dbReference type="Gene3D" id="3.30.565.10">
    <property type="entry name" value="Histidine kinase-like ATPase, C-terminal domain"/>
    <property type="match status" value="1"/>
</dbReference>
<evidence type="ECO:0000259" key="11">
    <source>
        <dbReference type="Pfam" id="PF02518"/>
    </source>
</evidence>
<feature type="coiled-coil region" evidence="9">
    <location>
        <begin position="265"/>
        <end position="296"/>
    </location>
</feature>
<keyword evidence="4" id="KW-0808">Transferase</keyword>
<evidence type="ECO:0000256" key="6">
    <source>
        <dbReference type="ARBA" id="ARBA00022777"/>
    </source>
</evidence>
<evidence type="ECO:0000256" key="5">
    <source>
        <dbReference type="ARBA" id="ARBA00022741"/>
    </source>
</evidence>
<dbReference type="EC" id="2.7.13.3" evidence="2"/>
<comment type="catalytic activity">
    <reaction evidence="1">
        <text>ATP + protein L-histidine = ADP + protein N-phospho-L-histidine.</text>
        <dbReference type="EC" id="2.7.13.3"/>
    </reaction>
</comment>
<proteinExistence type="predicted"/>
<keyword evidence="6 13" id="KW-0418">Kinase</keyword>
<evidence type="ECO:0000256" key="3">
    <source>
        <dbReference type="ARBA" id="ARBA00022553"/>
    </source>
</evidence>
<accession>A0ABM8A639</accession>
<feature type="domain" description="Histidine kinase/HSP90-like ATPase" evidence="11">
    <location>
        <begin position="343"/>
        <end position="434"/>
    </location>
</feature>
<dbReference type="InterPro" id="IPR036890">
    <property type="entry name" value="HATPase_C_sf"/>
</dbReference>
<feature type="domain" description="Signal transduction histidine kinase subgroup 3 dimerisation and phosphoacceptor" evidence="12">
    <location>
        <begin position="231"/>
        <end position="296"/>
    </location>
</feature>
<evidence type="ECO:0000256" key="10">
    <source>
        <dbReference type="SAM" id="Phobius"/>
    </source>
</evidence>
<reference evidence="13" key="1">
    <citation type="submission" date="2022-06" db="EMBL/GenBank/DDBJ databases">
        <title>Complete genome sequence of Streptomyces nigrescens HEK616.</title>
        <authorList>
            <person name="Asamizu S."/>
            <person name="Onaka H."/>
        </authorList>
    </citation>
    <scope>NUCLEOTIDE SEQUENCE</scope>
    <source>
        <strain evidence="13">HEK616</strain>
        <plasmid evidence="13">SNP1</plasmid>
    </source>
</reference>
<keyword evidence="10" id="KW-0812">Transmembrane</keyword>
<evidence type="ECO:0000313" key="14">
    <source>
        <dbReference type="Proteomes" id="UP001059597"/>
    </source>
</evidence>
<evidence type="ECO:0000256" key="1">
    <source>
        <dbReference type="ARBA" id="ARBA00000085"/>
    </source>
</evidence>
<dbReference type="SUPFAM" id="SSF55874">
    <property type="entry name" value="ATPase domain of HSP90 chaperone/DNA topoisomerase II/histidine kinase"/>
    <property type="match status" value="1"/>
</dbReference>
<dbReference type="CDD" id="cd16917">
    <property type="entry name" value="HATPase_UhpB-NarQ-NarX-like"/>
    <property type="match status" value="1"/>
</dbReference>
<name>A0ABM8A639_STRNI</name>
<dbReference type="Gene3D" id="1.20.5.1930">
    <property type="match status" value="1"/>
</dbReference>
<gene>
    <name evidence="13" type="ORF">HEK616_74760</name>
</gene>
<keyword evidence="10" id="KW-1133">Transmembrane helix</keyword>
<feature type="transmembrane region" description="Helical" evidence="10">
    <location>
        <begin position="53"/>
        <end position="73"/>
    </location>
</feature>
<dbReference type="PANTHER" id="PTHR24421">
    <property type="entry name" value="NITRATE/NITRITE SENSOR PROTEIN NARX-RELATED"/>
    <property type="match status" value="1"/>
</dbReference>
<keyword evidence="13" id="KW-0614">Plasmid</keyword>
<keyword evidence="10" id="KW-0472">Membrane</keyword>
<dbReference type="Pfam" id="PF02518">
    <property type="entry name" value="HATPase_c"/>
    <property type="match status" value="1"/>
</dbReference>
<evidence type="ECO:0000259" key="12">
    <source>
        <dbReference type="Pfam" id="PF07730"/>
    </source>
</evidence>
<dbReference type="InterPro" id="IPR011712">
    <property type="entry name" value="Sig_transdc_His_kin_sub3_dim/P"/>
</dbReference>
<feature type="transmembrane region" description="Helical" evidence="10">
    <location>
        <begin position="85"/>
        <end position="112"/>
    </location>
</feature>
<organism evidence="13 14">
    <name type="scientific">Streptomyces nigrescens</name>
    <dbReference type="NCBI Taxonomy" id="1920"/>
    <lineage>
        <taxon>Bacteria</taxon>
        <taxon>Bacillati</taxon>
        <taxon>Actinomycetota</taxon>
        <taxon>Actinomycetes</taxon>
        <taxon>Kitasatosporales</taxon>
        <taxon>Streptomycetaceae</taxon>
        <taxon>Streptomyces</taxon>
    </lineage>
</organism>
<feature type="transmembrane region" description="Helical" evidence="10">
    <location>
        <begin position="185"/>
        <end position="202"/>
    </location>
</feature>
<dbReference type="InterPro" id="IPR050482">
    <property type="entry name" value="Sensor_HK_TwoCompSys"/>
</dbReference>
<keyword evidence="9" id="KW-0175">Coiled coil</keyword>
<evidence type="ECO:0000256" key="9">
    <source>
        <dbReference type="SAM" id="Coils"/>
    </source>
</evidence>
<evidence type="ECO:0000256" key="2">
    <source>
        <dbReference type="ARBA" id="ARBA00012438"/>
    </source>
</evidence>
<protein>
    <recommendedName>
        <fullName evidence="2">histidine kinase</fullName>
        <ecNumber evidence="2">2.7.13.3</ecNumber>
    </recommendedName>
</protein>
<evidence type="ECO:0000256" key="8">
    <source>
        <dbReference type="ARBA" id="ARBA00023012"/>
    </source>
</evidence>
<keyword evidence="3" id="KW-0597">Phosphoprotein</keyword>
<dbReference type="InterPro" id="IPR003594">
    <property type="entry name" value="HATPase_dom"/>
</dbReference>